<reference evidence="5" key="1">
    <citation type="submission" date="2017-09" db="EMBL/GenBank/DDBJ databases">
        <title>Genome evolution observed in wild isolates of Caulobacter crescentus.</title>
        <authorList>
            <person name="Ely B."/>
            <person name="Wilson K."/>
            <person name="Scott D."/>
        </authorList>
    </citation>
    <scope>NUCLEOTIDE SEQUENCE [LARGE SCALE GENOMIC DNA]</scope>
    <source>
        <strain evidence="5">CB13b1a</strain>
    </source>
</reference>
<evidence type="ECO:0000313" key="5">
    <source>
        <dbReference type="Proteomes" id="UP000217311"/>
    </source>
</evidence>
<dbReference type="Proteomes" id="UP000217311">
    <property type="component" value="Chromosome"/>
</dbReference>
<feature type="modified residue" description="4-aspartylphosphate" evidence="2">
    <location>
        <position position="53"/>
    </location>
</feature>
<dbReference type="PROSITE" id="PS50110">
    <property type="entry name" value="RESPONSE_REGULATORY"/>
    <property type="match status" value="1"/>
</dbReference>
<sequence length="121" mass="12687">MPPAVIAVIDDDALVRAAIASLIRSYDYQTIVFASAAEFLATPPEAVSCIVSDLQMPELTGLDLARALHAADGPPLILMTAHSTPSARQDAADAGVRAVLEKPLDPEVLVAVIRDAITDRA</sequence>
<keyword evidence="1 2" id="KW-0597">Phosphoprotein</keyword>
<dbReference type="InterPro" id="IPR001789">
    <property type="entry name" value="Sig_transdc_resp-reg_receiver"/>
</dbReference>
<dbReference type="InterPro" id="IPR011006">
    <property type="entry name" value="CheY-like_superfamily"/>
</dbReference>
<proteinExistence type="predicted"/>
<evidence type="ECO:0000259" key="3">
    <source>
        <dbReference type="PROSITE" id="PS50110"/>
    </source>
</evidence>
<protein>
    <submittedName>
        <fullName evidence="4">Two-component system response regulator</fullName>
    </submittedName>
</protein>
<dbReference type="PANTHER" id="PTHR44591">
    <property type="entry name" value="STRESS RESPONSE REGULATOR PROTEIN 1"/>
    <property type="match status" value="1"/>
</dbReference>
<evidence type="ECO:0000313" key="4">
    <source>
        <dbReference type="EMBL" id="ATC32002.1"/>
    </source>
</evidence>
<accession>A0A290MJN0</accession>
<evidence type="ECO:0000256" key="2">
    <source>
        <dbReference type="PROSITE-ProRule" id="PRU00169"/>
    </source>
</evidence>
<dbReference type="Gene3D" id="3.40.50.2300">
    <property type="match status" value="1"/>
</dbReference>
<dbReference type="SMART" id="SM00448">
    <property type="entry name" value="REC"/>
    <property type="match status" value="1"/>
</dbReference>
<dbReference type="Pfam" id="PF00072">
    <property type="entry name" value="Response_reg"/>
    <property type="match status" value="1"/>
</dbReference>
<evidence type="ECO:0000256" key="1">
    <source>
        <dbReference type="ARBA" id="ARBA00022553"/>
    </source>
</evidence>
<dbReference type="PANTHER" id="PTHR44591:SF25">
    <property type="entry name" value="CHEMOTAXIS TWO-COMPONENT RESPONSE REGULATOR"/>
    <property type="match status" value="1"/>
</dbReference>
<dbReference type="InterPro" id="IPR050595">
    <property type="entry name" value="Bact_response_regulator"/>
</dbReference>
<dbReference type="GO" id="GO:0000160">
    <property type="term" value="P:phosphorelay signal transduction system"/>
    <property type="evidence" value="ECO:0007669"/>
    <property type="project" value="InterPro"/>
</dbReference>
<organism evidence="4 5">
    <name type="scientific">Caulobacter vibrioides</name>
    <name type="common">Caulobacter crescentus</name>
    <dbReference type="NCBI Taxonomy" id="155892"/>
    <lineage>
        <taxon>Bacteria</taxon>
        <taxon>Pseudomonadati</taxon>
        <taxon>Pseudomonadota</taxon>
        <taxon>Alphaproteobacteria</taxon>
        <taxon>Caulobacterales</taxon>
        <taxon>Caulobacteraceae</taxon>
        <taxon>Caulobacter</taxon>
    </lineage>
</organism>
<feature type="domain" description="Response regulatory" evidence="3">
    <location>
        <begin position="5"/>
        <end position="117"/>
    </location>
</feature>
<gene>
    <name evidence="4" type="ORF">CA606_06330</name>
</gene>
<name>A0A290MJN0_CAUVI</name>
<dbReference type="AlphaFoldDB" id="A0A290MJN0"/>
<dbReference type="EMBL" id="CP023315">
    <property type="protein sequence ID" value="ATC32002.1"/>
    <property type="molecule type" value="Genomic_DNA"/>
</dbReference>
<dbReference type="SUPFAM" id="SSF52172">
    <property type="entry name" value="CheY-like"/>
    <property type="match status" value="1"/>
</dbReference>